<dbReference type="Gene3D" id="1.10.510.10">
    <property type="entry name" value="Transferase(Phosphotransferase) domain 1"/>
    <property type="match status" value="1"/>
</dbReference>
<organism evidence="4 5">
    <name type="scientific">Brassica oleracea var. oleracea</name>
    <dbReference type="NCBI Taxonomy" id="109376"/>
    <lineage>
        <taxon>Eukaryota</taxon>
        <taxon>Viridiplantae</taxon>
        <taxon>Streptophyta</taxon>
        <taxon>Embryophyta</taxon>
        <taxon>Tracheophyta</taxon>
        <taxon>Spermatophyta</taxon>
        <taxon>Magnoliopsida</taxon>
        <taxon>eudicotyledons</taxon>
        <taxon>Gunneridae</taxon>
        <taxon>Pentapetalae</taxon>
        <taxon>rosids</taxon>
        <taxon>malvids</taxon>
        <taxon>Brassicales</taxon>
        <taxon>Brassicaceae</taxon>
        <taxon>Brassiceae</taxon>
        <taxon>Brassica</taxon>
    </lineage>
</organism>
<keyword evidence="1" id="KW-0547">Nucleotide-binding</keyword>
<evidence type="ECO:0000313" key="4">
    <source>
        <dbReference type="EnsemblPlants" id="Bo2g105350.1"/>
    </source>
</evidence>
<dbReference type="eggNOG" id="KOG0661">
    <property type="taxonomic scope" value="Eukaryota"/>
</dbReference>
<sequence>MELSVNDVKFTPQEFAELIAAMNVTINGKSGKHVTSFCAVGDAVIMQFVNGTGKHVGIRVDYLTAAWLNTERSNQFIVQAYIKGLDYIDLEASSCPLSQDRLLLPIDRSDKVTCTKLQSFIEELKQLIYFTTHMVIVVITKLTFQIVSTGDGGSSWRPRCHQRLSRLLLLQYHWLQFYWFSLMRKGVLESEFTEEIVRISDDRSHSGRDVGEKVTILEDELMGFAKKGRFGYSVREANISWGKTKWSTLVLQLDHSTWVLESRQEALSNNTSFEYEQTCVTADHNLYQITQEREQRPFSEGKISTFMSQMLQVLAHMHKNSYFHRQLKPKNLLVTSNILKIADFGLACEVASMLPRKCLTSFRYGLEY</sequence>
<proteinExistence type="predicted"/>
<evidence type="ECO:0000313" key="5">
    <source>
        <dbReference type="Proteomes" id="UP000032141"/>
    </source>
</evidence>
<accession>A0A0D3ASW4</accession>
<dbReference type="InterPro" id="IPR011009">
    <property type="entry name" value="Kinase-like_dom_sf"/>
</dbReference>
<dbReference type="InterPro" id="IPR050117">
    <property type="entry name" value="MAPK"/>
</dbReference>
<evidence type="ECO:0000259" key="3">
    <source>
        <dbReference type="PROSITE" id="PS50011"/>
    </source>
</evidence>
<dbReference type="Gramene" id="Bo2g105350.1">
    <property type="protein sequence ID" value="Bo2g105350.1"/>
    <property type="gene ID" value="Bo2g105350"/>
</dbReference>
<name>A0A0D3ASW4_BRAOL</name>
<dbReference type="GO" id="GO:0005524">
    <property type="term" value="F:ATP binding"/>
    <property type="evidence" value="ECO:0007669"/>
    <property type="project" value="UniProtKB-KW"/>
</dbReference>
<reference evidence="4 5" key="1">
    <citation type="journal article" date="2014" name="Genome Biol.">
        <title>Transcriptome and methylome profiling reveals relics of genome dominance in the mesopolyploid Brassica oleracea.</title>
        <authorList>
            <person name="Parkin I.A."/>
            <person name="Koh C."/>
            <person name="Tang H."/>
            <person name="Robinson S.J."/>
            <person name="Kagale S."/>
            <person name="Clarke W.E."/>
            <person name="Town C.D."/>
            <person name="Nixon J."/>
            <person name="Krishnakumar V."/>
            <person name="Bidwell S.L."/>
            <person name="Denoeud F."/>
            <person name="Belcram H."/>
            <person name="Links M.G."/>
            <person name="Just J."/>
            <person name="Clarke C."/>
            <person name="Bender T."/>
            <person name="Huebert T."/>
            <person name="Mason A.S."/>
            <person name="Pires J.C."/>
            <person name="Barker G."/>
            <person name="Moore J."/>
            <person name="Walley P.G."/>
            <person name="Manoli S."/>
            <person name="Batley J."/>
            <person name="Edwards D."/>
            <person name="Nelson M.N."/>
            <person name="Wang X."/>
            <person name="Paterson A.H."/>
            <person name="King G."/>
            <person name="Bancroft I."/>
            <person name="Chalhoub B."/>
            <person name="Sharpe A.G."/>
        </authorList>
    </citation>
    <scope>NUCLEOTIDE SEQUENCE</scope>
    <source>
        <strain evidence="4 5">cv. TO1000</strain>
    </source>
</reference>
<evidence type="ECO:0000256" key="1">
    <source>
        <dbReference type="ARBA" id="ARBA00022741"/>
    </source>
</evidence>
<feature type="domain" description="Protein kinase" evidence="3">
    <location>
        <begin position="177"/>
        <end position="368"/>
    </location>
</feature>
<reference evidence="4" key="2">
    <citation type="submission" date="2015-03" db="UniProtKB">
        <authorList>
            <consortium name="EnsemblPlants"/>
        </authorList>
    </citation>
    <scope>IDENTIFICATION</scope>
</reference>
<dbReference type="AlphaFoldDB" id="A0A0D3ASW4"/>
<dbReference type="HOGENOM" id="CLU_753061_0_0_1"/>
<dbReference type="STRING" id="109376.A0A0D3ASW4"/>
<dbReference type="GO" id="GO:0004672">
    <property type="term" value="F:protein kinase activity"/>
    <property type="evidence" value="ECO:0007669"/>
    <property type="project" value="InterPro"/>
</dbReference>
<dbReference type="InterPro" id="IPR000719">
    <property type="entry name" value="Prot_kinase_dom"/>
</dbReference>
<dbReference type="PROSITE" id="PS50011">
    <property type="entry name" value="PROTEIN_KINASE_DOM"/>
    <property type="match status" value="1"/>
</dbReference>
<keyword evidence="2" id="KW-0067">ATP-binding</keyword>
<dbReference type="Pfam" id="PF00069">
    <property type="entry name" value="Pkinase"/>
    <property type="match status" value="1"/>
</dbReference>
<dbReference type="PANTHER" id="PTHR24055">
    <property type="entry name" value="MITOGEN-ACTIVATED PROTEIN KINASE"/>
    <property type="match status" value="1"/>
</dbReference>
<evidence type="ECO:0000256" key="2">
    <source>
        <dbReference type="ARBA" id="ARBA00022840"/>
    </source>
</evidence>
<dbReference type="SUPFAM" id="SSF56112">
    <property type="entry name" value="Protein kinase-like (PK-like)"/>
    <property type="match status" value="1"/>
</dbReference>
<protein>
    <recommendedName>
        <fullName evidence="3">Protein kinase domain-containing protein</fullName>
    </recommendedName>
</protein>
<dbReference type="Proteomes" id="UP000032141">
    <property type="component" value="Chromosome C2"/>
</dbReference>
<dbReference type="EnsemblPlants" id="Bo2g105350.1">
    <property type="protein sequence ID" value="Bo2g105350.1"/>
    <property type="gene ID" value="Bo2g105350"/>
</dbReference>
<keyword evidence="5" id="KW-1185">Reference proteome</keyword>